<dbReference type="GO" id="GO:0004518">
    <property type="term" value="F:nuclease activity"/>
    <property type="evidence" value="ECO:0007669"/>
    <property type="project" value="UniProtKB-KW"/>
</dbReference>
<dbReference type="GO" id="GO:0046872">
    <property type="term" value="F:metal ion binding"/>
    <property type="evidence" value="ECO:0007669"/>
    <property type="project" value="UniProtKB-KW"/>
</dbReference>
<feature type="domain" description="DDE Tnp4" evidence="8">
    <location>
        <begin position="152"/>
        <end position="286"/>
    </location>
</feature>
<dbReference type="Pfam" id="PF13359">
    <property type="entry name" value="DDE_Tnp_4"/>
    <property type="match status" value="1"/>
</dbReference>
<keyword evidence="7" id="KW-0539">Nucleus</keyword>
<proteinExistence type="inferred from homology"/>
<dbReference type="EMBL" id="BLLK01000038">
    <property type="protein sequence ID" value="GFH49993.1"/>
    <property type="molecule type" value="Genomic_DNA"/>
</dbReference>
<protein>
    <recommendedName>
        <fullName evidence="8">DDE Tnp4 domain-containing protein</fullName>
    </recommendedName>
</protein>
<comment type="caution">
    <text evidence="9">The sequence shown here is derived from an EMBL/GenBank/DDBJ whole genome shotgun (WGS) entry which is preliminary data.</text>
</comment>
<evidence type="ECO:0000256" key="2">
    <source>
        <dbReference type="ARBA" id="ARBA00004123"/>
    </source>
</evidence>
<evidence type="ECO:0000256" key="3">
    <source>
        <dbReference type="ARBA" id="ARBA00006958"/>
    </source>
</evidence>
<evidence type="ECO:0000313" key="10">
    <source>
        <dbReference type="Proteomes" id="UP001054902"/>
    </source>
</evidence>
<dbReference type="PANTHER" id="PTHR22930:SF85">
    <property type="entry name" value="GH03217P-RELATED"/>
    <property type="match status" value="1"/>
</dbReference>
<dbReference type="InterPro" id="IPR045249">
    <property type="entry name" value="HARBI1-like"/>
</dbReference>
<keyword evidence="6" id="KW-0378">Hydrolase</keyword>
<name>A0AAD3CQF9_9STRA</name>
<dbReference type="GO" id="GO:0005634">
    <property type="term" value="C:nucleus"/>
    <property type="evidence" value="ECO:0007669"/>
    <property type="project" value="UniProtKB-SubCell"/>
</dbReference>
<evidence type="ECO:0000256" key="1">
    <source>
        <dbReference type="ARBA" id="ARBA00001968"/>
    </source>
</evidence>
<sequence>MSKGCFKELCKKIKHAVGEEDFKSEEYIRSLHYFDDGESILNSKKRRMFYANSFTTGGYICGEVKLAITLRLLAGGSYLDIAALYCSGYTYTYTIFHDTIRDWICNDRVIAYPGLAYFDDIEKLRSESRKFQTCGSHGGIISGCIGALDGCRKGFYAINVQAIVNKEKLVLWRSIKCKGSEHDSTAFKKTTLHNKLLSKFQELLAMGFYIVGDSAYAIRSFLLTPFDNALPNSAKDSFNYHHSTCRIWVECAFGEIDMRWGIFWKPLQFDLDKNLKVIDAAMRLHNYLVQNRDNATSEIEEFQVYERETVEFILENPFENVGVFNAHEENQDRGHDGVGRSTREIEACTNEGKRLRQFICNNLERQGKVRPRYSSRWKKDKFNRTRQT</sequence>
<dbReference type="AlphaFoldDB" id="A0AAD3CQF9"/>
<keyword evidence="5" id="KW-0479">Metal-binding</keyword>
<evidence type="ECO:0000256" key="6">
    <source>
        <dbReference type="ARBA" id="ARBA00022801"/>
    </source>
</evidence>
<dbReference type="GO" id="GO:0016787">
    <property type="term" value="F:hydrolase activity"/>
    <property type="evidence" value="ECO:0007669"/>
    <property type="project" value="UniProtKB-KW"/>
</dbReference>
<gene>
    <name evidence="9" type="ORF">CTEN210_06469</name>
</gene>
<comment type="cofactor">
    <cofactor evidence="1">
        <name>a divalent metal cation</name>
        <dbReference type="ChEBI" id="CHEBI:60240"/>
    </cofactor>
</comment>
<evidence type="ECO:0000313" key="9">
    <source>
        <dbReference type="EMBL" id="GFH49993.1"/>
    </source>
</evidence>
<dbReference type="PANTHER" id="PTHR22930">
    <property type="match status" value="1"/>
</dbReference>
<comment type="similarity">
    <text evidence="3">Belongs to the HARBI1 family.</text>
</comment>
<evidence type="ECO:0000256" key="5">
    <source>
        <dbReference type="ARBA" id="ARBA00022723"/>
    </source>
</evidence>
<dbReference type="Proteomes" id="UP001054902">
    <property type="component" value="Unassembled WGS sequence"/>
</dbReference>
<dbReference type="InterPro" id="IPR027806">
    <property type="entry name" value="HARBI1_dom"/>
</dbReference>
<accession>A0AAD3CQF9</accession>
<evidence type="ECO:0000256" key="4">
    <source>
        <dbReference type="ARBA" id="ARBA00022722"/>
    </source>
</evidence>
<evidence type="ECO:0000259" key="8">
    <source>
        <dbReference type="Pfam" id="PF13359"/>
    </source>
</evidence>
<organism evidence="9 10">
    <name type="scientific">Chaetoceros tenuissimus</name>
    <dbReference type="NCBI Taxonomy" id="426638"/>
    <lineage>
        <taxon>Eukaryota</taxon>
        <taxon>Sar</taxon>
        <taxon>Stramenopiles</taxon>
        <taxon>Ochrophyta</taxon>
        <taxon>Bacillariophyta</taxon>
        <taxon>Coscinodiscophyceae</taxon>
        <taxon>Chaetocerotophycidae</taxon>
        <taxon>Chaetocerotales</taxon>
        <taxon>Chaetocerotaceae</taxon>
        <taxon>Chaetoceros</taxon>
    </lineage>
</organism>
<reference evidence="9 10" key="1">
    <citation type="journal article" date="2021" name="Sci. Rep.">
        <title>The genome of the diatom Chaetoceros tenuissimus carries an ancient integrated fragment of an extant virus.</title>
        <authorList>
            <person name="Hongo Y."/>
            <person name="Kimura K."/>
            <person name="Takaki Y."/>
            <person name="Yoshida Y."/>
            <person name="Baba S."/>
            <person name="Kobayashi G."/>
            <person name="Nagasaki K."/>
            <person name="Hano T."/>
            <person name="Tomaru Y."/>
        </authorList>
    </citation>
    <scope>NUCLEOTIDE SEQUENCE [LARGE SCALE GENOMIC DNA]</scope>
    <source>
        <strain evidence="9 10">NIES-3715</strain>
    </source>
</reference>
<keyword evidence="10" id="KW-1185">Reference proteome</keyword>
<comment type="subcellular location">
    <subcellularLocation>
        <location evidence="2">Nucleus</location>
    </subcellularLocation>
</comment>
<keyword evidence="4" id="KW-0540">Nuclease</keyword>
<evidence type="ECO:0000256" key="7">
    <source>
        <dbReference type="ARBA" id="ARBA00023242"/>
    </source>
</evidence>